<comment type="caution">
    <text evidence="2">The sequence shown here is derived from an EMBL/GenBank/DDBJ whole genome shotgun (WGS) entry which is preliminary data.</text>
</comment>
<dbReference type="STRING" id="1316194.A0A1Q5UQM5"/>
<reference evidence="2 3" key="1">
    <citation type="submission" date="2016-10" db="EMBL/GenBank/DDBJ databases">
        <title>Genome sequence of the ascomycete fungus Penicillium subrubescens.</title>
        <authorList>
            <person name="De Vries R.P."/>
            <person name="Peng M."/>
            <person name="Dilokpimol A."/>
            <person name="Hilden K."/>
            <person name="Makela M.R."/>
            <person name="Grigoriev I."/>
            <person name="Riley R."/>
            <person name="Granchi Z."/>
        </authorList>
    </citation>
    <scope>NUCLEOTIDE SEQUENCE [LARGE SCALE GENOMIC DNA]</scope>
    <source>
        <strain evidence="2 3">CBS 132785</strain>
    </source>
</reference>
<dbReference type="Proteomes" id="UP000186955">
    <property type="component" value="Unassembled WGS sequence"/>
</dbReference>
<dbReference type="AlphaFoldDB" id="A0A1Q5UQM5"/>
<accession>A0A1Q5UQM5</accession>
<name>A0A1Q5UQM5_9EURO</name>
<dbReference type="PANTHER" id="PTHR34826:SF2">
    <property type="entry name" value="UPF0590 PROTEIN C409.17C"/>
    <property type="match status" value="1"/>
</dbReference>
<evidence type="ECO:0000259" key="1">
    <source>
        <dbReference type="Pfam" id="PF08588"/>
    </source>
</evidence>
<sequence>MVQSGKPSKYRLAVTAGLDYDPATHKPVEVNGKTLRLDDDRATFDLNVRIQDYTGFPDSSPKTSPYFQHPLHTNDQYSICFSFTPKQNINGNDLLFGNDFDKPLRNRLPPGFNAALRVVKWTIDPSLEGDAYADKPYLYSPALATWNYFRIGDKDKKSDALMEKDQVVEEGAEGQGVEKRGQHKIPDAANERRKYFQKEDHRLGFEFESGRTYLADFGNQYLSFSETAIRLPGIHIPVVGMVDEDNHELRYVLKDSNTGRAYLVVCFILVKQDQESEDSEQGQQRGD</sequence>
<evidence type="ECO:0000313" key="3">
    <source>
        <dbReference type="Proteomes" id="UP000186955"/>
    </source>
</evidence>
<dbReference type="Pfam" id="PF08588">
    <property type="entry name" value="Duc1"/>
    <property type="match status" value="1"/>
</dbReference>
<dbReference type="InterPro" id="IPR013897">
    <property type="entry name" value="Duc1"/>
</dbReference>
<evidence type="ECO:0000313" key="2">
    <source>
        <dbReference type="EMBL" id="OKP14772.1"/>
    </source>
</evidence>
<proteinExistence type="predicted"/>
<dbReference type="OrthoDB" id="2119945at2759"/>
<feature type="domain" description="Domain of unknown function at the cortex 1" evidence="1">
    <location>
        <begin position="11"/>
        <end position="270"/>
    </location>
</feature>
<dbReference type="EMBL" id="MNBE01000058">
    <property type="protein sequence ID" value="OKP14772.1"/>
    <property type="molecule type" value="Genomic_DNA"/>
</dbReference>
<protein>
    <submittedName>
        <fullName evidence="2">UPF0590 protein</fullName>
    </submittedName>
</protein>
<keyword evidence="3" id="KW-1185">Reference proteome</keyword>
<organism evidence="2 3">
    <name type="scientific">Penicillium subrubescens</name>
    <dbReference type="NCBI Taxonomy" id="1316194"/>
    <lineage>
        <taxon>Eukaryota</taxon>
        <taxon>Fungi</taxon>
        <taxon>Dikarya</taxon>
        <taxon>Ascomycota</taxon>
        <taxon>Pezizomycotina</taxon>
        <taxon>Eurotiomycetes</taxon>
        <taxon>Eurotiomycetidae</taxon>
        <taxon>Eurotiales</taxon>
        <taxon>Aspergillaceae</taxon>
        <taxon>Penicillium</taxon>
    </lineage>
</organism>
<dbReference type="PANTHER" id="PTHR34826">
    <property type="entry name" value="UPF0590 PROTEIN C409.17C"/>
    <property type="match status" value="1"/>
</dbReference>
<gene>
    <name evidence="2" type="ORF">PENSUB_5836</name>
</gene>